<organism evidence="2 3">
    <name type="scientific">Parendozoicomonas callyspongiae</name>
    <dbReference type="NCBI Taxonomy" id="2942213"/>
    <lineage>
        <taxon>Bacteria</taxon>
        <taxon>Pseudomonadati</taxon>
        <taxon>Pseudomonadota</taxon>
        <taxon>Gammaproteobacteria</taxon>
        <taxon>Oceanospirillales</taxon>
        <taxon>Endozoicomonadaceae</taxon>
        <taxon>Parendozoicomonas</taxon>
    </lineage>
</organism>
<name>A0ABT0PC43_9GAMM</name>
<evidence type="ECO:0000313" key="2">
    <source>
        <dbReference type="EMBL" id="MCL6268950.1"/>
    </source>
</evidence>
<feature type="signal peptide" evidence="1">
    <location>
        <begin position="1"/>
        <end position="20"/>
    </location>
</feature>
<proteinExistence type="predicted"/>
<gene>
    <name evidence="2" type="ORF">M3P05_03190</name>
</gene>
<dbReference type="EMBL" id="JAMFLX010000003">
    <property type="protein sequence ID" value="MCL6268950.1"/>
    <property type="molecule type" value="Genomic_DNA"/>
</dbReference>
<keyword evidence="1" id="KW-0732">Signal</keyword>
<evidence type="ECO:0000313" key="3">
    <source>
        <dbReference type="Proteomes" id="UP001203338"/>
    </source>
</evidence>
<evidence type="ECO:0000256" key="1">
    <source>
        <dbReference type="SAM" id="SignalP"/>
    </source>
</evidence>
<keyword evidence="3" id="KW-1185">Reference proteome</keyword>
<dbReference type="RefSeq" id="WP_249697781.1">
    <property type="nucleotide sequence ID" value="NZ_JAMFLX010000003.1"/>
</dbReference>
<protein>
    <submittedName>
        <fullName evidence="2">Uncharacterized protein</fullName>
    </submittedName>
</protein>
<dbReference type="Proteomes" id="UP001203338">
    <property type="component" value="Unassembled WGS sequence"/>
</dbReference>
<sequence>MLKKILASTLSVLITATASANNFYDNTPTTTYSSGNTIPVENDIDYRHMGLYELKRRLYYNYAPTPDISEGNTNTTVVRHIHQHEHWGWGGGWWGAGPYWGGGSSSSSSSDDSSDSFTDRVGQGVKEVALVAAVVAIVATAAYGMTQAAFTLWPYVGAASLTAIELPSDSPWRITGYRVASGRVITSQYFHGNQDALEAIEEGEMFDRDRNNQGRFLLVDQENWWGLADYPTDIDVTLTRSHTDRPDEKVTVNFLRTVTNGLKPGAVTAEIIKSAKGHSLHNLYNCPMRVKAPRYFEFRKWYHLPTRVIIDLQPVGSY</sequence>
<reference evidence="2 3" key="1">
    <citation type="submission" date="2022-05" db="EMBL/GenBank/DDBJ databases">
        <authorList>
            <person name="Park J.-S."/>
        </authorList>
    </citation>
    <scope>NUCLEOTIDE SEQUENCE [LARGE SCALE GENOMIC DNA]</scope>
    <source>
        <strain evidence="2 3">2012CJ34-2</strain>
    </source>
</reference>
<feature type="chain" id="PRO_5046270056" evidence="1">
    <location>
        <begin position="21"/>
        <end position="318"/>
    </location>
</feature>
<comment type="caution">
    <text evidence="2">The sequence shown here is derived from an EMBL/GenBank/DDBJ whole genome shotgun (WGS) entry which is preliminary data.</text>
</comment>
<accession>A0ABT0PC43</accession>